<evidence type="ECO:0000313" key="5">
    <source>
        <dbReference type="Proteomes" id="UP001372338"/>
    </source>
</evidence>
<dbReference type="EMBL" id="JAYWIO010000002">
    <property type="protein sequence ID" value="KAK7282111.1"/>
    <property type="molecule type" value="Genomic_DNA"/>
</dbReference>
<sequence>MLLCLGAAVKILFVVHKGDCFQEWSFFTVVYHHKGEIDHGPPFKYEGGEVHAVHGNDPDRWSFFEALGIVQELGYEVCDFAMKNKVEVDIYIEHNTVSTTYEVKMINSVEDIMDKLSQVNNSNDVGLEDIEVGESCEGVDIVEEPTMKDHVPENVEVEVNDNVQVNDVAEPDHVQHNESVAEETMWQNLILCNTCIQGLSTILTIPQENETEVSDSDNDSVKEVHFEDSEEERDLGLNDGFDCFEIPEGVRITYADAPAYEEVTTPATEETPAAPKGRKKKTVDNASGTESRRQSSRL</sequence>
<evidence type="ECO:0000313" key="4">
    <source>
        <dbReference type="EMBL" id="KAK7282111.1"/>
    </source>
</evidence>
<evidence type="ECO:0000259" key="3">
    <source>
        <dbReference type="Pfam" id="PF26130"/>
    </source>
</evidence>
<organism evidence="4 5">
    <name type="scientific">Crotalaria pallida</name>
    <name type="common">Smooth rattlebox</name>
    <name type="synonym">Crotalaria striata</name>
    <dbReference type="NCBI Taxonomy" id="3830"/>
    <lineage>
        <taxon>Eukaryota</taxon>
        <taxon>Viridiplantae</taxon>
        <taxon>Streptophyta</taxon>
        <taxon>Embryophyta</taxon>
        <taxon>Tracheophyta</taxon>
        <taxon>Spermatophyta</taxon>
        <taxon>Magnoliopsida</taxon>
        <taxon>eudicotyledons</taxon>
        <taxon>Gunneridae</taxon>
        <taxon>Pentapetalae</taxon>
        <taxon>rosids</taxon>
        <taxon>fabids</taxon>
        <taxon>Fabales</taxon>
        <taxon>Fabaceae</taxon>
        <taxon>Papilionoideae</taxon>
        <taxon>50 kb inversion clade</taxon>
        <taxon>genistoids sensu lato</taxon>
        <taxon>core genistoids</taxon>
        <taxon>Crotalarieae</taxon>
        <taxon>Crotalaria</taxon>
    </lineage>
</organism>
<keyword evidence="2" id="KW-0732">Signal</keyword>
<evidence type="ECO:0000256" key="1">
    <source>
        <dbReference type="SAM" id="MobiDB-lite"/>
    </source>
</evidence>
<feature type="signal peptide" evidence="2">
    <location>
        <begin position="1"/>
        <end position="20"/>
    </location>
</feature>
<feature type="compositionally biased region" description="Acidic residues" evidence="1">
    <location>
        <begin position="209"/>
        <end position="218"/>
    </location>
</feature>
<proteinExistence type="predicted"/>
<dbReference type="Pfam" id="PF26130">
    <property type="entry name" value="PB1-like"/>
    <property type="match status" value="1"/>
</dbReference>
<evidence type="ECO:0000256" key="2">
    <source>
        <dbReference type="SAM" id="SignalP"/>
    </source>
</evidence>
<feature type="region of interest" description="Disordered" evidence="1">
    <location>
        <begin position="209"/>
        <end position="239"/>
    </location>
</feature>
<feature type="domain" description="PB1-like" evidence="3">
    <location>
        <begin position="26"/>
        <end position="76"/>
    </location>
</feature>
<feature type="region of interest" description="Disordered" evidence="1">
    <location>
        <begin position="257"/>
        <end position="298"/>
    </location>
</feature>
<accession>A0AAN9FVY8</accession>
<dbReference type="InterPro" id="IPR058594">
    <property type="entry name" value="PB1-like_dom_pln"/>
</dbReference>
<name>A0AAN9FVY8_CROPI</name>
<reference evidence="4 5" key="1">
    <citation type="submission" date="2024-01" db="EMBL/GenBank/DDBJ databases">
        <title>The genomes of 5 underutilized Papilionoideae crops provide insights into root nodulation and disease resistanc.</title>
        <authorList>
            <person name="Yuan L."/>
        </authorList>
    </citation>
    <scope>NUCLEOTIDE SEQUENCE [LARGE SCALE GENOMIC DNA]</scope>
    <source>
        <strain evidence="4">ZHUSHIDOU_FW_LH</strain>
        <tissue evidence="4">Leaf</tissue>
    </source>
</reference>
<feature type="compositionally biased region" description="Low complexity" evidence="1">
    <location>
        <begin position="257"/>
        <end position="275"/>
    </location>
</feature>
<comment type="caution">
    <text evidence="4">The sequence shown here is derived from an EMBL/GenBank/DDBJ whole genome shotgun (WGS) entry which is preliminary data.</text>
</comment>
<dbReference type="AlphaFoldDB" id="A0AAN9FVY8"/>
<dbReference type="Proteomes" id="UP001372338">
    <property type="component" value="Unassembled WGS sequence"/>
</dbReference>
<gene>
    <name evidence="4" type="ORF">RIF29_10654</name>
</gene>
<protein>
    <recommendedName>
        <fullName evidence="3">PB1-like domain-containing protein</fullName>
    </recommendedName>
</protein>
<feature type="chain" id="PRO_5042966043" description="PB1-like domain-containing protein" evidence="2">
    <location>
        <begin position="21"/>
        <end position="298"/>
    </location>
</feature>
<keyword evidence="5" id="KW-1185">Reference proteome</keyword>